<dbReference type="RefSeq" id="WP_152838232.1">
    <property type="nucleotide sequence ID" value="NZ_WHUG01000004.1"/>
</dbReference>
<keyword evidence="3" id="KW-1185">Reference proteome</keyword>
<dbReference type="GO" id="GO:0003700">
    <property type="term" value="F:DNA-binding transcription factor activity"/>
    <property type="evidence" value="ECO:0007669"/>
    <property type="project" value="InterPro"/>
</dbReference>
<proteinExistence type="predicted"/>
<comment type="caution">
    <text evidence="2">The sequence shown here is derived from an EMBL/GenBank/DDBJ whole genome shotgun (WGS) entry which is preliminary data.</text>
</comment>
<dbReference type="InterPro" id="IPR039422">
    <property type="entry name" value="MarR/SlyA-like"/>
</dbReference>
<dbReference type="EMBL" id="WHUG01000004">
    <property type="protein sequence ID" value="MQA38905.1"/>
    <property type="molecule type" value="Genomic_DNA"/>
</dbReference>
<dbReference type="PANTHER" id="PTHR33164:SF57">
    <property type="entry name" value="MARR-FAMILY TRANSCRIPTIONAL REGULATOR"/>
    <property type="match status" value="1"/>
</dbReference>
<dbReference type="GO" id="GO:0006950">
    <property type="term" value="P:response to stress"/>
    <property type="evidence" value="ECO:0007669"/>
    <property type="project" value="TreeGrafter"/>
</dbReference>
<accession>A0A6A7N1N2</accession>
<dbReference type="InterPro" id="IPR036390">
    <property type="entry name" value="WH_DNA-bd_sf"/>
</dbReference>
<dbReference type="InterPro" id="IPR000835">
    <property type="entry name" value="HTH_MarR-typ"/>
</dbReference>
<gene>
    <name evidence="2" type="ORF">GEV02_12135</name>
</gene>
<evidence type="ECO:0000259" key="1">
    <source>
        <dbReference type="PROSITE" id="PS50995"/>
    </source>
</evidence>
<protein>
    <submittedName>
        <fullName evidence="2">MarR family transcriptional regulator</fullName>
    </submittedName>
</protein>
<evidence type="ECO:0000313" key="3">
    <source>
        <dbReference type="Proteomes" id="UP000440498"/>
    </source>
</evidence>
<dbReference type="Pfam" id="PF12802">
    <property type="entry name" value="MarR_2"/>
    <property type="match status" value="1"/>
</dbReference>
<dbReference type="Gene3D" id="1.10.10.10">
    <property type="entry name" value="Winged helix-like DNA-binding domain superfamily/Winged helix DNA-binding domain"/>
    <property type="match status" value="1"/>
</dbReference>
<evidence type="ECO:0000313" key="2">
    <source>
        <dbReference type="EMBL" id="MQA38905.1"/>
    </source>
</evidence>
<name>A0A6A7N1N2_9BURK</name>
<dbReference type="PROSITE" id="PS50995">
    <property type="entry name" value="HTH_MARR_2"/>
    <property type="match status" value="1"/>
</dbReference>
<dbReference type="SMART" id="SM00347">
    <property type="entry name" value="HTH_MARR"/>
    <property type="match status" value="1"/>
</dbReference>
<dbReference type="SUPFAM" id="SSF46785">
    <property type="entry name" value="Winged helix' DNA-binding domain"/>
    <property type="match status" value="1"/>
</dbReference>
<dbReference type="InterPro" id="IPR036388">
    <property type="entry name" value="WH-like_DNA-bd_sf"/>
</dbReference>
<sequence>MSEINQEMNQDIPADVSPSLEFALRLARAQAALVRRLDQVLGGYHGISFGDFMLLHYLNRAPGGRLRRVDLAERQGLTASGVTRTLLPLEKIGLVERQQDPRDARVAYAAITATGRELLANAITVAEQISKELLRNCPTAHFDELSGALALIAGMNASNS</sequence>
<dbReference type="AlphaFoldDB" id="A0A6A7N1N2"/>
<dbReference type="PANTHER" id="PTHR33164">
    <property type="entry name" value="TRANSCRIPTIONAL REGULATOR, MARR FAMILY"/>
    <property type="match status" value="1"/>
</dbReference>
<feature type="domain" description="HTH marR-type" evidence="1">
    <location>
        <begin position="19"/>
        <end position="157"/>
    </location>
</feature>
<reference evidence="2 3" key="1">
    <citation type="submission" date="2019-10" db="EMBL/GenBank/DDBJ databases">
        <title>Two novel species isolated from a subtropical stream in China.</title>
        <authorList>
            <person name="Lu H."/>
        </authorList>
    </citation>
    <scope>NUCLEOTIDE SEQUENCE [LARGE SCALE GENOMIC DNA]</scope>
    <source>
        <strain evidence="2 3">FT29W</strain>
    </source>
</reference>
<organism evidence="2 3">
    <name type="scientific">Rugamonas aquatica</name>
    <dbReference type="NCBI Taxonomy" id="2743357"/>
    <lineage>
        <taxon>Bacteria</taxon>
        <taxon>Pseudomonadati</taxon>
        <taxon>Pseudomonadota</taxon>
        <taxon>Betaproteobacteria</taxon>
        <taxon>Burkholderiales</taxon>
        <taxon>Oxalobacteraceae</taxon>
        <taxon>Telluria group</taxon>
        <taxon>Rugamonas</taxon>
    </lineage>
</organism>
<dbReference type="Proteomes" id="UP000440498">
    <property type="component" value="Unassembled WGS sequence"/>
</dbReference>